<accession>A0AA86UXF0</accession>
<reference evidence="1" key="1">
    <citation type="submission" date="2023-06" db="EMBL/GenBank/DDBJ databases">
        <authorList>
            <person name="Kurt Z."/>
        </authorList>
    </citation>
    <scope>NUCLEOTIDE SEQUENCE</scope>
</reference>
<evidence type="ECO:0000313" key="1">
    <source>
        <dbReference type="EMBL" id="CAI9971844.1"/>
    </source>
</evidence>
<evidence type="ECO:0000313" key="3">
    <source>
        <dbReference type="Proteomes" id="UP001642409"/>
    </source>
</evidence>
<comment type="caution">
    <text evidence="1">The sequence shown here is derived from an EMBL/GenBank/DDBJ whole genome shotgun (WGS) entry which is preliminary data.</text>
</comment>
<gene>
    <name evidence="2" type="ORF">HINF_LOCUS42121</name>
    <name evidence="1" type="ORF">HINF_LOCUS59489</name>
</gene>
<dbReference type="EMBL" id="CAXDID020000171">
    <property type="protein sequence ID" value="CAL6047265.1"/>
    <property type="molecule type" value="Genomic_DNA"/>
</dbReference>
<protein>
    <submittedName>
        <fullName evidence="2">Hypothetical_protein</fullName>
    </submittedName>
</protein>
<proteinExistence type="predicted"/>
<dbReference type="Proteomes" id="UP001642409">
    <property type="component" value="Unassembled WGS sequence"/>
</dbReference>
<sequence length="149" mass="17872">MKTQEWEYLALRRVIKYVTDEAKSHYITKEIAESLQINKNAEQIVEFLKLMKIKFNDQTFKYYDKYYIIFRKPFLSQTWPSIISFQSVCRLVIYWSLKQERYIRSGSAINKKQNMKICVIYNVILHNGYNRLGGKMNLNLIKGIQIVNK</sequence>
<dbReference type="AlphaFoldDB" id="A0AA86UXF0"/>
<dbReference type="EMBL" id="CATOUU010001099">
    <property type="protein sequence ID" value="CAI9971844.1"/>
    <property type="molecule type" value="Genomic_DNA"/>
</dbReference>
<name>A0AA86UXF0_9EUKA</name>
<organism evidence="1">
    <name type="scientific">Hexamita inflata</name>
    <dbReference type="NCBI Taxonomy" id="28002"/>
    <lineage>
        <taxon>Eukaryota</taxon>
        <taxon>Metamonada</taxon>
        <taxon>Diplomonadida</taxon>
        <taxon>Hexamitidae</taxon>
        <taxon>Hexamitinae</taxon>
        <taxon>Hexamita</taxon>
    </lineage>
</organism>
<evidence type="ECO:0000313" key="2">
    <source>
        <dbReference type="EMBL" id="CAL6047265.1"/>
    </source>
</evidence>
<keyword evidence="3" id="KW-1185">Reference proteome</keyword>
<reference evidence="2 3" key="2">
    <citation type="submission" date="2024-07" db="EMBL/GenBank/DDBJ databases">
        <authorList>
            <person name="Akdeniz Z."/>
        </authorList>
    </citation>
    <scope>NUCLEOTIDE SEQUENCE [LARGE SCALE GENOMIC DNA]</scope>
</reference>